<sequence>MSADQKETGYCQIWMYAMRWYLEMAKDEQSHTLKAKPTCAKADENAIYDMAVLARRLGFRSKQIKNILKQSPDRQIAQTALLKA</sequence>
<dbReference type="InterPro" id="IPR022198">
    <property type="entry name" value="DUF3723"/>
</dbReference>
<dbReference type="VEuPathDB" id="FungiDB:ASPGLDRAFT_50078"/>
<reference evidence="2" key="1">
    <citation type="journal article" date="2017" name="Genome Biol.">
        <title>Comparative genomics reveals high biological diversity and specific adaptations in the industrially and medically important fungal genus Aspergillus.</title>
        <authorList>
            <person name="de Vries R.P."/>
            <person name="Riley R."/>
            <person name="Wiebenga A."/>
            <person name="Aguilar-Osorio G."/>
            <person name="Amillis S."/>
            <person name="Uchima C.A."/>
            <person name="Anderluh G."/>
            <person name="Asadollahi M."/>
            <person name="Askin M."/>
            <person name="Barry K."/>
            <person name="Battaglia E."/>
            <person name="Bayram O."/>
            <person name="Benocci T."/>
            <person name="Braus-Stromeyer S.A."/>
            <person name="Caldana C."/>
            <person name="Canovas D."/>
            <person name="Cerqueira G.C."/>
            <person name="Chen F."/>
            <person name="Chen W."/>
            <person name="Choi C."/>
            <person name="Clum A."/>
            <person name="Dos Santos R.A."/>
            <person name="Damasio A.R."/>
            <person name="Diallinas G."/>
            <person name="Emri T."/>
            <person name="Fekete E."/>
            <person name="Flipphi M."/>
            <person name="Freyberg S."/>
            <person name="Gallo A."/>
            <person name="Gournas C."/>
            <person name="Habgood R."/>
            <person name="Hainaut M."/>
            <person name="Harispe M.L."/>
            <person name="Henrissat B."/>
            <person name="Hilden K.S."/>
            <person name="Hope R."/>
            <person name="Hossain A."/>
            <person name="Karabika E."/>
            <person name="Karaffa L."/>
            <person name="Karanyi Z."/>
            <person name="Krasevec N."/>
            <person name="Kuo A."/>
            <person name="Kusch H."/>
            <person name="LaButti K."/>
            <person name="Lagendijk E.L."/>
            <person name="Lapidus A."/>
            <person name="Levasseur A."/>
            <person name="Lindquist E."/>
            <person name="Lipzen A."/>
            <person name="Logrieco A.F."/>
            <person name="MacCabe A."/>
            <person name="Maekelae M.R."/>
            <person name="Malavazi I."/>
            <person name="Melin P."/>
            <person name="Meyer V."/>
            <person name="Mielnichuk N."/>
            <person name="Miskei M."/>
            <person name="Molnar A.P."/>
            <person name="Mule G."/>
            <person name="Ngan C.Y."/>
            <person name="Orejas M."/>
            <person name="Orosz E."/>
            <person name="Ouedraogo J.P."/>
            <person name="Overkamp K.M."/>
            <person name="Park H.-S."/>
            <person name="Perrone G."/>
            <person name="Piumi F."/>
            <person name="Punt P.J."/>
            <person name="Ram A.F."/>
            <person name="Ramon A."/>
            <person name="Rauscher S."/>
            <person name="Record E."/>
            <person name="Riano-Pachon D.M."/>
            <person name="Robert V."/>
            <person name="Roehrig J."/>
            <person name="Ruller R."/>
            <person name="Salamov A."/>
            <person name="Salih N.S."/>
            <person name="Samson R.A."/>
            <person name="Sandor E."/>
            <person name="Sanguinetti M."/>
            <person name="Schuetze T."/>
            <person name="Sepcic K."/>
            <person name="Shelest E."/>
            <person name="Sherlock G."/>
            <person name="Sophianopoulou V."/>
            <person name="Squina F.M."/>
            <person name="Sun H."/>
            <person name="Susca A."/>
            <person name="Todd R.B."/>
            <person name="Tsang A."/>
            <person name="Unkles S.E."/>
            <person name="van de Wiele N."/>
            <person name="van Rossen-Uffink D."/>
            <person name="Oliveira J.V."/>
            <person name="Vesth T.C."/>
            <person name="Visser J."/>
            <person name="Yu J.-H."/>
            <person name="Zhou M."/>
            <person name="Andersen M.R."/>
            <person name="Archer D.B."/>
            <person name="Baker S.E."/>
            <person name="Benoit I."/>
            <person name="Brakhage A.A."/>
            <person name="Braus G.H."/>
            <person name="Fischer R."/>
            <person name="Frisvad J.C."/>
            <person name="Goldman G.H."/>
            <person name="Houbraken J."/>
            <person name="Oakley B."/>
            <person name="Pocsi I."/>
            <person name="Scazzocchio C."/>
            <person name="Seiboth B."/>
            <person name="vanKuyk P.A."/>
            <person name="Wortman J."/>
            <person name="Dyer P.S."/>
            <person name="Grigoriev I.V."/>
        </authorList>
    </citation>
    <scope>NUCLEOTIDE SEQUENCE [LARGE SCALE GENOMIC DNA]</scope>
    <source>
        <strain evidence="2">CBS 516.65</strain>
    </source>
</reference>
<organism evidence="1 2">
    <name type="scientific">Aspergillus glaucus CBS 516.65</name>
    <dbReference type="NCBI Taxonomy" id="1160497"/>
    <lineage>
        <taxon>Eukaryota</taxon>
        <taxon>Fungi</taxon>
        <taxon>Dikarya</taxon>
        <taxon>Ascomycota</taxon>
        <taxon>Pezizomycotina</taxon>
        <taxon>Eurotiomycetes</taxon>
        <taxon>Eurotiomycetidae</taxon>
        <taxon>Eurotiales</taxon>
        <taxon>Aspergillaceae</taxon>
        <taxon>Aspergillus</taxon>
        <taxon>Aspergillus subgen. Aspergillus</taxon>
    </lineage>
</organism>
<evidence type="ECO:0000313" key="2">
    <source>
        <dbReference type="Proteomes" id="UP000184300"/>
    </source>
</evidence>
<protein>
    <submittedName>
        <fullName evidence="1">Uncharacterized protein</fullName>
    </submittedName>
</protein>
<name>A0A1L9VCH9_ASPGL</name>
<dbReference type="AlphaFoldDB" id="A0A1L9VCH9"/>
<evidence type="ECO:0000313" key="1">
    <source>
        <dbReference type="EMBL" id="OJJ81552.1"/>
    </source>
</evidence>
<dbReference type="EMBL" id="KV878905">
    <property type="protein sequence ID" value="OJJ81552.1"/>
    <property type="molecule type" value="Genomic_DNA"/>
</dbReference>
<dbReference type="STRING" id="1160497.A0A1L9VCH9"/>
<dbReference type="RefSeq" id="XP_022398250.1">
    <property type="nucleotide sequence ID" value="XM_022547235.1"/>
</dbReference>
<gene>
    <name evidence="1" type="ORF">ASPGLDRAFT_50078</name>
</gene>
<dbReference type="GeneID" id="34463496"/>
<accession>A0A1L9VCH9</accession>
<dbReference type="Pfam" id="PF12520">
    <property type="entry name" value="DUF3723"/>
    <property type="match status" value="1"/>
</dbReference>
<dbReference type="OrthoDB" id="4227485at2759"/>
<keyword evidence="2" id="KW-1185">Reference proteome</keyword>
<proteinExistence type="predicted"/>
<dbReference type="Proteomes" id="UP000184300">
    <property type="component" value="Unassembled WGS sequence"/>
</dbReference>